<accession>A0ABN8APB0</accession>
<gene>
    <name evidence="1" type="ORF">CHILSU_LOCUS271</name>
</gene>
<name>A0ABN8APB0_CHISP</name>
<keyword evidence="2" id="KW-1185">Reference proteome</keyword>
<dbReference type="Proteomes" id="UP001153292">
    <property type="component" value="Chromosome 1"/>
</dbReference>
<sequence>MTLTVALLCRRSVANEHASSVIAPSTHTKADALARRIGETMEGLVEVCRPEKLADLRITGLDESVTTEELLQAVAKKGGCRPCKVEIGKILPGPGATGFAKVRCSVDAAKKVAEGDRLKVGWSLARLTVLGLSYALL</sequence>
<evidence type="ECO:0008006" key="3">
    <source>
        <dbReference type="Google" id="ProtNLM"/>
    </source>
</evidence>
<organism evidence="1 2">
    <name type="scientific">Chilo suppressalis</name>
    <name type="common">Asiatic rice borer moth</name>
    <dbReference type="NCBI Taxonomy" id="168631"/>
    <lineage>
        <taxon>Eukaryota</taxon>
        <taxon>Metazoa</taxon>
        <taxon>Ecdysozoa</taxon>
        <taxon>Arthropoda</taxon>
        <taxon>Hexapoda</taxon>
        <taxon>Insecta</taxon>
        <taxon>Pterygota</taxon>
        <taxon>Neoptera</taxon>
        <taxon>Endopterygota</taxon>
        <taxon>Lepidoptera</taxon>
        <taxon>Glossata</taxon>
        <taxon>Ditrysia</taxon>
        <taxon>Pyraloidea</taxon>
        <taxon>Crambidae</taxon>
        <taxon>Crambinae</taxon>
        <taxon>Chilo</taxon>
    </lineage>
</organism>
<dbReference type="EMBL" id="OU963894">
    <property type="protein sequence ID" value="CAH0397206.1"/>
    <property type="molecule type" value="Genomic_DNA"/>
</dbReference>
<proteinExistence type="predicted"/>
<reference evidence="1" key="1">
    <citation type="submission" date="2021-12" db="EMBL/GenBank/DDBJ databases">
        <authorList>
            <person name="King R."/>
        </authorList>
    </citation>
    <scope>NUCLEOTIDE SEQUENCE</scope>
</reference>
<evidence type="ECO:0000313" key="1">
    <source>
        <dbReference type="EMBL" id="CAH0397206.1"/>
    </source>
</evidence>
<evidence type="ECO:0000313" key="2">
    <source>
        <dbReference type="Proteomes" id="UP001153292"/>
    </source>
</evidence>
<protein>
    <recommendedName>
        <fullName evidence="3">RRM domain-containing protein</fullName>
    </recommendedName>
</protein>